<dbReference type="Pfam" id="PF02643">
    <property type="entry name" value="DUF192"/>
    <property type="match status" value="1"/>
</dbReference>
<dbReference type="InterPro" id="IPR038695">
    <property type="entry name" value="Saro_0823-like_sf"/>
</dbReference>
<organism evidence="1">
    <name type="scientific">freshwater metagenome</name>
    <dbReference type="NCBI Taxonomy" id="449393"/>
    <lineage>
        <taxon>unclassified sequences</taxon>
        <taxon>metagenomes</taxon>
        <taxon>ecological metagenomes</taxon>
    </lineage>
</organism>
<accession>A0A6J7KAX2</accession>
<name>A0A6J7KAX2_9ZZZZ</name>
<dbReference type="EMBL" id="CAFBNL010000036">
    <property type="protein sequence ID" value="CAB4952695.1"/>
    <property type="molecule type" value="Genomic_DNA"/>
</dbReference>
<dbReference type="InterPro" id="IPR003795">
    <property type="entry name" value="DUF192"/>
</dbReference>
<proteinExistence type="predicted"/>
<sequence>MRDLVSIAAAEVPATRGARRKGLLGRDGIEGAFVIQPCRQVHTVGMKFAIDVAFCDRTGLVVHSATLKPGRLSRLVMRSSLAIEAEAGSFKSWGLAIGDVIEVRS</sequence>
<evidence type="ECO:0000313" key="1">
    <source>
        <dbReference type="EMBL" id="CAB4952695.1"/>
    </source>
</evidence>
<dbReference type="Gene3D" id="2.60.120.1140">
    <property type="entry name" value="Protein of unknown function DUF192"/>
    <property type="match status" value="1"/>
</dbReference>
<protein>
    <submittedName>
        <fullName evidence="1">Unannotated protein</fullName>
    </submittedName>
</protein>
<gene>
    <name evidence="1" type="ORF">UFOPK3789_00791</name>
</gene>
<dbReference type="AlphaFoldDB" id="A0A6J7KAX2"/>
<reference evidence="1" key="1">
    <citation type="submission" date="2020-05" db="EMBL/GenBank/DDBJ databases">
        <authorList>
            <person name="Chiriac C."/>
            <person name="Salcher M."/>
            <person name="Ghai R."/>
            <person name="Kavagutti S V."/>
        </authorList>
    </citation>
    <scope>NUCLEOTIDE SEQUENCE</scope>
</reference>